<accession>A0A6A6NM43</accession>
<dbReference type="GO" id="GO:0005634">
    <property type="term" value="C:nucleus"/>
    <property type="evidence" value="ECO:0007669"/>
    <property type="project" value="UniProtKB-SubCell"/>
</dbReference>
<evidence type="ECO:0000313" key="5">
    <source>
        <dbReference type="Proteomes" id="UP000799766"/>
    </source>
</evidence>
<evidence type="ECO:0000256" key="1">
    <source>
        <dbReference type="ARBA" id="ARBA00004123"/>
    </source>
</evidence>
<proteinExistence type="predicted"/>
<evidence type="ECO:0000313" key="4">
    <source>
        <dbReference type="EMBL" id="KAF2452414.1"/>
    </source>
</evidence>
<protein>
    <recommendedName>
        <fullName evidence="6">Fungal-specific transcription factor domain-containing protein</fullName>
    </recommendedName>
</protein>
<dbReference type="Pfam" id="PF11951">
    <property type="entry name" value="Fungal_trans_2"/>
    <property type="match status" value="1"/>
</dbReference>
<evidence type="ECO:0000256" key="2">
    <source>
        <dbReference type="ARBA" id="ARBA00023242"/>
    </source>
</evidence>
<feature type="compositionally biased region" description="Basic and acidic residues" evidence="3">
    <location>
        <begin position="31"/>
        <end position="43"/>
    </location>
</feature>
<dbReference type="AlphaFoldDB" id="A0A6A6NM43"/>
<name>A0A6A6NM43_9PEZI</name>
<dbReference type="OrthoDB" id="4525710at2759"/>
<dbReference type="GO" id="GO:0000976">
    <property type="term" value="F:transcription cis-regulatory region binding"/>
    <property type="evidence" value="ECO:0007669"/>
    <property type="project" value="TreeGrafter"/>
</dbReference>
<reference evidence="4" key="1">
    <citation type="journal article" date="2020" name="Stud. Mycol.">
        <title>101 Dothideomycetes genomes: a test case for predicting lifestyles and emergence of pathogens.</title>
        <authorList>
            <person name="Haridas S."/>
            <person name="Albert R."/>
            <person name="Binder M."/>
            <person name="Bloem J."/>
            <person name="Labutti K."/>
            <person name="Salamov A."/>
            <person name="Andreopoulos B."/>
            <person name="Baker S."/>
            <person name="Barry K."/>
            <person name="Bills G."/>
            <person name="Bluhm B."/>
            <person name="Cannon C."/>
            <person name="Castanera R."/>
            <person name="Culley D."/>
            <person name="Daum C."/>
            <person name="Ezra D."/>
            <person name="Gonzalez J."/>
            <person name="Henrissat B."/>
            <person name="Kuo A."/>
            <person name="Liang C."/>
            <person name="Lipzen A."/>
            <person name="Lutzoni F."/>
            <person name="Magnuson J."/>
            <person name="Mondo S."/>
            <person name="Nolan M."/>
            <person name="Ohm R."/>
            <person name="Pangilinan J."/>
            <person name="Park H.-J."/>
            <person name="Ramirez L."/>
            <person name="Alfaro M."/>
            <person name="Sun H."/>
            <person name="Tritt A."/>
            <person name="Yoshinaga Y."/>
            <person name="Zwiers L.-H."/>
            <person name="Turgeon B."/>
            <person name="Goodwin S."/>
            <person name="Spatafora J."/>
            <person name="Crous P."/>
            <person name="Grigoriev I."/>
        </authorList>
    </citation>
    <scope>NUCLEOTIDE SEQUENCE</scope>
    <source>
        <strain evidence="4">ATCC 16933</strain>
    </source>
</reference>
<gene>
    <name evidence="4" type="ORF">BDY21DRAFT_173906</name>
</gene>
<dbReference type="GO" id="GO:0003700">
    <property type="term" value="F:DNA-binding transcription factor activity"/>
    <property type="evidence" value="ECO:0007669"/>
    <property type="project" value="TreeGrafter"/>
</dbReference>
<keyword evidence="2" id="KW-0539">Nucleus</keyword>
<evidence type="ECO:0008006" key="6">
    <source>
        <dbReference type="Google" id="ProtNLM"/>
    </source>
</evidence>
<organism evidence="4 5">
    <name type="scientific">Lineolata rhizophorae</name>
    <dbReference type="NCBI Taxonomy" id="578093"/>
    <lineage>
        <taxon>Eukaryota</taxon>
        <taxon>Fungi</taxon>
        <taxon>Dikarya</taxon>
        <taxon>Ascomycota</taxon>
        <taxon>Pezizomycotina</taxon>
        <taxon>Dothideomycetes</taxon>
        <taxon>Dothideomycetes incertae sedis</taxon>
        <taxon>Lineolatales</taxon>
        <taxon>Lineolataceae</taxon>
        <taxon>Lineolata</taxon>
    </lineage>
</organism>
<comment type="subcellular location">
    <subcellularLocation>
        <location evidence="1">Nucleus</location>
    </subcellularLocation>
</comment>
<dbReference type="PANTHER" id="PTHR37534">
    <property type="entry name" value="TRANSCRIPTIONAL ACTIVATOR PROTEIN UGA3"/>
    <property type="match status" value="1"/>
</dbReference>
<keyword evidence="5" id="KW-1185">Reference proteome</keyword>
<dbReference type="Proteomes" id="UP000799766">
    <property type="component" value="Unassembled WGS sequence"/>
</dbReference>
<dbReference type="PANTHER" id="PTHR37534:SF25">
    <property type="entry name" value="ZN(II)2CYS6 TRANSCRIPTION FACTOR (EUROFUNG)"/>
    <property type="match status" value="1"/>
</dbReference>
<dbReference type="EMBL" id="MU001710">
    <property type="protein sequence ID" value="KAF2452414.1"/>
    <property type="molecule type" value="Genomic_DNA"/>
</dbReference>
<dbReference type="CDD" id="cd12148">
    <property type="entry name" value="fungal_TF_MHR"/>
    <property type="match status" value="1"/>
</dbReference>
<sequence length="436" mass="48629">MAEQDPAERVWPVAPPSPYSLAPVSTNSSTRTDDEGHENSTKSVRDISLALPSSLDQQGVGWPLGNRKEARCFMHFIDYLAQWVDVCDPRRHFGTEVPRRACEHPLLTYALLAFSSHHLSILSGYEDDSPARYYSSALQILIPILDGPINALNEDILAAIVLLRLYEEMLPDVDTGTHLFGSSRILNSMSSFAAKGGLGEAASWIVLRQDIYFSLTKSQPLYIQLESYKMSSSFTDNSAESLANRAVFLCAQLLAYAFHCGADLDVQLWNELNEEVEKWYETKPWQCTPLWVGPQGSSGSAFPSIWMIRPAHIVGYQHNCLARVLLAIFNPHLCKPGFETFSRRREADDAALGNLRMLIGLAISNPSVVNATLLASHALQACGSYLKDPEERKEAIEFLEDVRKRTGWHTSRIVNNLTAQWSQSTNANAFGHILMQ</sequence>
<dbReference type="GO" id="GO:0045944">
    <property type="term" value="P:positive regulation of transcription by RNA polymerase II"/>
    <property type="evidence" value="ECO:0007669"/>
    <property type="project" value="TreeGrafter"/>
</dbReference>
<dbReference type="InterPro" id="IPR021858">
    <property type="entry name" value="Fun_TF"/>
</dbReference>
<evidence type="ECO:0000256" key="3">
    <source>
        <dbReference type="SAM" id="MobiDB-lite"/>
    </source>
</evidence>
<feature type="region of interest" description="Disordered" evidence="3">
    <location>
        <begin position="1"/>
        <end position="43"/>
    </location>
</feature>